<dbReference type="AlphaFoldDB" id="R6TVB2"/>
<evidence type="ECO:0000313" key="1">
    <source>
        <dbReference type="EMBL" id="CDC77398.1"/>
    </source>
</evidence>
<name>R6TVB2_9BACT</name>
<dbReference type="STRING" id="1263015.BN580_00415"/>
<evidence type="ECO:0000313" key="2">
    <source>
        <dbReference type="Proteomes" id="UP000017938"/>
    </source>
</evidence>
<organism evidence="1 2">
    <name type="scientific">Candidatus Colimorpha enterica</name>
    <dbReference type="NCBI Taxonomy" id="3083063"/>
    <lineage>
        <taxon>Bacteria</taxon>
        <taxon>Pseudomonadati</taxon>
        <taxon>Bacteroidota</taxon>
        <taxon>Bacteroidia</taxon>
        <taxon>Bacteroidales</taxon>
        <taxon>Candidatus Colimorpha</taxon>
    </lineage>
</organism>
<comment type="caution">
    <text evidence="1">The sequence shown here is derived from an EMBL/GenBank/DDBJ whole genome shotgun (WGS) entry which is preliminary data.</text>
</comment>
<accession>R6TVB2</accession>
<dbReference type="Proteomes" id="UP000017938">
    <property type="component" value="Unassembled WGS sequence"/>
</dbReference>
<reference evidence="1" key="1">
    <citation type="submission" date="2012-11" db="EMBL/GenBank/DDBJ databases">
        <title>Dependencies among metagenomic species, viruses, plasmids and units of genetic variation.</title>
        <authorList>
            <person name="Nielsen H.B."/>
            <person name="Almeida M."/>
            <person name="Juncker A.S."/>
            <person name="Rasmussen S."/>
            <person name="Li J."/>
            <person name="Sunagawa S."/>
            <person name="Plichta D."/>
            <person name="Gautier L."/>
            <person name="Le Chatelier E."/>
            <person name="Peletier E."/>
            <person name="Bonde I."/>
            <person name="Nielsen T."/>
            <person name="Manichanh C."/>
            <person name="Arumugam M."/>
            <person name="Batto J."/>
            <person name="Santos M.B.Q.D."/>
            <person name="Blom N."/>
            <person name="Borruel N."/>
            <person name="Burgdorf K.S."/>
            <person name="Boumezbeur F."/>
            <person name="Casellas F."/>
            <person name="Dore J."/>
            <person name="Guarner F."/>
            <person name="Hansen T."/>
            <person name="Hildebrand F."/>
            <person name="Kaas R.S."/>
            <person name="Kennedy S."/>
            <person name="Kristiansen K."/>
            <person name="Kultima J.R."/>
            <person name="Leonard P."/>
            <person name="Levenez F."/>
            <person name="Lund O."/>
            <person name="Moumen B."/>
            <person name="Le Paslier D."/>
            <person name="Pons N."/>
            <person name="Pedersen O."/>
            <person name="Prifti E."/>
            <person name="Qin J."/>
            <person name="Raes J."/>
            <person name="Tap J."/>
            <person name="Tims S."/>
            <person name="Ussery D.W."/>
            <person name="Yamada T."/>
            <person name="MetaHit consortium"/>
            <person name="Renault P."/>
            <person name="Sicheritz-Ponten T."/>
            <person name="Bork P."/>
            <person name="Wang J."/>
            <person name="Brunak S."/>
            <person name="Ehrlich S.D."/>
        </authorList>
    </citation>
    <scope>NUCLEOTIDE SEQUENCE [LARGE SCALE GENOMIC DNA]</scope>
</reference>
<dbReference type="EMBL" id="CBFW010000436">
    <property type="protein sequence ID" value="CDC77398.1"/>
    <property type="molecule type" value="Genomic_DNA"/>
</dbReference>
<protein>
    <submittedName>
        <fullName evidence="1">Uncharacterized protein</fullName>
    </submittedName>
</protein>
<proteinExistence type="predicted"/>
<sequence>MSFDLKVMKEPEQKYTYRQSTQISMQCGLVGYLRADMDTNGKGFFSSWNDYRTDLKTDEFKAEFDDLINTYRQKDNFLADRNTLSKFCYKEALQYDSDERSFGVRIDSDDYAYLCRLNPHQGEYNLYCYCYKKEWLDDHIRNAEKGIRFITPEYKEKFRIKDGDRIRITYSDGKTCDMVCRYIDEYHVEVGDNLYHICEFAERIEQNGAKVIPLRSDLPETCYATLPGTDEVIIIKRGESGYYTCEYSTDDKTFNRALVDDRNSNLGVSKAQVEAMLAGSMFGWDVPAADPKSYDENGKLLHNPKDRGDAR</sequence>
<gene>
    <name evidence="1" type="ORF">BN580_00415</name>
</gene>